<evidence type="ECO:0000313" key="2">
    <source>
        <dbReference type="EMBL" id="MEQ2220048.1"/>
    </source>
</evidence>
<feature type="region of interest" description="Disordered" evidence="1">
    <location>
        <begin position="283"/>
        <end position="363"/>
    </location>
</feature>
<feature type="compositionally biased region" description="Acidic residues" evidence="1">
    <location>
        <begin position="577"/>
        <end position="593"/>
    </location>
</feature>
<evidence type="ECO:0000256" key="1">
    <source>
        <dbReference type="SAM" id="MobiDB-lite"/>
    </source>
</evidence>
<dbReference type="EMBL" id="JAHRIQ010000053">
    <property type="protein sequence ID" value="MEQ2220048.1"/>
    <property type="molecule type" value="Genomic_DNA"/>
</dbReference>
<sequence>MISQDISCFQRQINPGSSPGTYNPDSSTSPDPNHTITSSTITRREDESLENGTKVKEKQMKIPHNCSQVLVVKHGQEKTVGAIEGDKSELANFTGLYSEEESARSFQEALIQWRQERIDGKRKLVTTDVPWRPALVSATSTQTDLPPDRESEGQNKEGAEQKLTVKLEFTENSLTYMDRLLLKKHRRTPVESPPSVAFGMDIKSLPTTDTEEDMVSSLTAEEEDFRQYWSSLFNVLVSKDRNEPQVSTSGLCLNIEVLDEICRDIKKVSFTEQELDNNIMVSKADHSSSRPNHPPRPSITSVQQNTGRKPHCPEDQNSKINDSANASTSDCGTSACITAGTSKKSAKPPTSHPSRSISSPTINKLEDNCGSPRFFPSLPDSQFIIHKSSQPSDLFTTDVSILDFATSVIPEENLSPSSSMSFSLRSTFSVSPSDSTQCVLLPKVCHSTPQQSDTKKPQSSQLFAETISSVNPYETPRSNLISPQQFQLPSSEPDCLLLDNQLTHSLSPGTVKPQPTSKALESIISIANPVPDNGPPYFCHKSVLKYEDAGDHKSTPSCKEAHCTSPNSNPNLTDNAVETEEEKYLEESEDEMTSDSLNLTPPEDDSCREEAQVMQNQTAGFGSEQFCDLDGFSPLGLDTDTGCPGSPVQSHCDGLHTCQFSVRDSDPTVRCSHSSLGRRSEEYLVCDVMKDSHAESMGIQIHSTKIE</sequence>
<evidence type="ECO:0000313" key="3">
    <source>
        <dbReference type="Proteomes" id="UP001482620"/>
    </source>
</evidence>
<feature type="compositionally biased region" description="Basic and acidic residues" evidence="1">
    <location>
        <begin position="146"/>
        <end position="159"/>
    </location>
</feature>
<accession>A0ABV0SK15</accession>
<name>A0ABV0SK15_9TELE</name>
<feature type="compositionally biased region" description="Polar residues" evidence="1">
    <location>
        <begin position="352"/>
        <end position="362"/>
    </location>
</feature>
<reference evidence="2 3" key="1">
    <citation type="submission" date="2021-06" db="EMBL/GenBank/DDBJ databases">
        <authorList>
            <person name="Palmer J.M."/>
        </authorList>
    </citation>
    <scope>NUCLEOTIDE SEQUENCE [LARGE SCALE GENOMIC DNA]</scope>
    <source>
        <strain evidence="3">if_2019</strain>
        <tissue evidence="2">Muscle</tissue>
    </source>
</reference>
<feature type="compositionally biased region" description="Polar residues" evidence="1">
    <location>
        <begin position="318"/>
        <end position="343"/>
    </location>
</feature>
<keyword evidence="3" id="KW-1185">Reference proteome</keyword>
<feature type="compositionally biased region" description="Polar residues" evidence="1">
    <location>
        <begin position="564"/>
        <end position="576"/>
    </location>
</feature>
<dbReference type="PANTHER" id="PTHR28634:SF1">
    <property type="entry name" value="ZINC FINGER B-BOX DOMAIN-CONTAINING PROTEIN 1"/>
    <property type="match status" value="1"/>
</dbReference>
<dbReference type="InterPro" id="IPR037688">
    <property type="entry name" value="ZBBX"/>
</dbReference>
<feature type="compositionally biased region" description="Polar residues" evidence="1">
    <location>
        <begin position="1"/>
        <end position="41"/>
    </location>
</feature>
<organism evidence="2 3">
    <name type="scientific">Ilyodon furcidens</name>
    <name type="common">goldbreast splitfin</name>
    <dbReference type="NCBI Taxonomy" id="33524"/>
    <lineage>
        <taxon>Eukaryota</taxon>
        <taxon>Metazoa</taxon>
        <taxon>Chordata</taxon>
        <taxon>Craniata</taxon>
        <taxon>Vertebrata</taxon>
        <taxon>Euteleostomi</taxon>
        <taxon>Actinopterygii</taxon>
        <taxon>Neopterygii</taxon>
        <taxon>Teleostei</taxon>
        <taxon>Neoteleostei</taxon>
        <taxon>Acanthomorphata</taxon>
        <taxon>Ovalentaria</taxon>
        <taxon>Atherinomorphae</taxon>
        <taxon>Cyprinodontiformes</taxon>
        <taxon>Goodeidae</taxon>
        <taxon>Ilyodon</taxon>
    </lineage>
</organism>
<feature type="region of interest" description="Disordered" evidence="1">
    <location>
        <begin position="136"/>
        <end position="159"/>
    </location>
</feature>
<comment type="caution">
    <text evidence="2">The sequence shown here is derived from an EMBL/GenBank/DDBJ whole genome shotgun (WGS) entry which is preliminary data.</text>
</comment>
<dbReference type="PANTHER" id="PTHR28634">
    <property type="entry name" value="ZINC FINGER B-BOX DOMAIN-CONTAINING PROTEIN 1"/>
    <property type="match status" value="1"/>
</dbReference>
<feature type="region of interest" description="Disordered" evidence="1">
    <location>
        <begin position="555"/>
        <end position="605"/>
    </location>
</feature>
<feature type="region of interest" description="Disordered" evidence="1">
    <location>
        <begin position="1"/>
        <end position="58"/>
    </location>
</feature>
<dbReference type="Proteomes" id="UP001482620">
    <property type="component" value="Unassembled WGS sequence"/>
</dbReference>
<proteinExistence type="predicted"/>
<gene>
    <name evidence="2" type="ORF">ILYODFUR_001232</name>
</gene>
<protein>
    <submittedName>
        <fullName evidence="2">Uncharacterized protein</fullName>
    </submittedName>
</protein>